<name>A0A0J5S648_9BACI</name>
<dbReference type="GO" id="GO:0005737">
    <property type="term" value="C:cytoplasm"/>
    <property type="evidence" value="ECO:0007669"/>
    <property type="project" value="UniProtKB-SubCell"/>
</dbReference>
<feature type="binding site" evidence="11">
    <location>
        <position position="167"/>
    </location>
    <ligand>
        <name>pyridoxal 5'-phosphate</name>
        <dbReference type="ChEBI" id="CHEBI:597326"/>
    </ligand>
</feature>
<feature type="binding site" evidence="11">
    <location>
        <position position="190"/>
    </location>
    <ligand>
        <name>pyridoxal 5'-phosphate</name>
        <dbReference type="ChEBI" id="CHEBI:597326"/>
    </ligand>
</feature>
<feature type="binding site" evidence="11">
    <location>
        <begin position="232"/>
        <end position="233"/>
    </location>
    <ligand>
        <name>pyridoxal 5'-phosphate</name>
        <dbReference type="ChEBI" id="CHEBI:597326"/>
    </ligand>
</feature>
<comment type="subunit">
    <text evidence="11">Homodimer.</text>
</comment>
<dbReference type="NCBIfam" id="NF003764">
    <property type="entry name" value="PRK05355.1"/>
    <property type="match status" value="1"/>
</dbReference>
<evidence type="ECO:0000256" key="6">
    <source>
        <dbReference type="ARBA" id="ARBA00022679"/>
    </source>
</evidence>
<organism evidence="13 14">
    <name type="scientific">Rossellomorea marisflavi</name>
    <dbReference type="NCBI Taxonomy" id="189381"/>
    <lineage>
        <taxon>Bacteria</taxon>
        <taxon>Bacillati</taxon>
        <taxon>Bacillota</taxon>
        <taxon>Bacilli</taxon>
        <taxon>Bacillales</taxon>
        <taxon>Bacillaceae</taxon>
        <taxon>Rossellomorea</taxon>
    </lineage>
</organism>
<dbReference type="InterPro" id="IPR020578">
    <property type="entry name" value="Aminotrans_V_PyrdxlP_BS"/>
</dbReference>
<evidence type="ECO:0000256" key="7">
    <source>
        <dbReference type="ARBA" id="ARBA00022898"/>
    </source>
</evidence>
<feature type="modified residue" description="N6-(pyridoxal phosphate)lysine" evidence="11">
    <location>
        <position position="191"/>
    </location>
</feature>
<dbReference type="NCBIfam" id="TIGR01364">
    <property type="entry name" value="serC_1"/>
    <property type="match status" value="1"/>
</dbReference>
<dbReference type="EC" id="2.6.1.52" evidence="11"/>
<proteinExistence type="inferred from homology"/>
<dbReference type="PIRSF" id="PIRSF000525">
    <property type="entry name" value="SerC"/>
    <property type="match status" value="1"/>
</dbReference>
<dbReference type="FunFam" id="3.40.640.10:FF:000010">
    <property type="entry name" value="Phosphoserine aminotransferase"/>
    <property type="match status" value="1"/>
</dbReference>
<dbReference type="InterPro" id="IPR015422">
    <property type="entry name" value="PyrdxlP-dep_Trfase_small"/>
</dbReference>
<gene>
    <name evidence="11" type="primary">serC</name>
    <name evidence="13" type="ORF">AV649_13050</name>
</gene>
<dbReference type="GO" id="GO:0006564">
    <property type="term" value="P:L-serine biosynthetic process"/>
    <property type="evidence" value="ECO:0007669"/>
    <property type="project" value="UniProtKB-UniRule"/>
</dbReference>
<comment type="similarity">
    <text evidence="3 11">Belongs to the class-V pyridoxal-phosphate-dependent aminotransferase family. SerC subfamily.</text>
</comment>
<dbReference type="PATRIC" id="fig|189381.10.peg.443"/>
<evidence type="ECO:0000256" key="10">
    <source>
        <dbReference type="ARBA" id="ARBA00049007"/>
    </source>
</evidence>
<dbReference type="Proteomes" id="UP000076510">
    <property type="component" value="Unassembled WGS sequence"/>
</dbReference>
<dbReference type="AlphaFoldDB" id="A0A0J5S648"/>
<evidence type="ECO:0000256" key="1">
    <source>
        <dbReference type="ARBA" id="ARBA00003483"/>
    </source>
</evidence>
<dbReference type="SUPFAM" id="SSF53383">
    <property type="entry name" value="PLP-dependent transferases"/>
    <property type="match status" value="1"/>
</dbReference>
<dbReference type="UniPathway" id="UPA00135">
    <property type="reaction ID" value="UER00197"/>
</dbReference>
<dbReference type="Gene3D" id="3.40.640.10">
    <property type="entry name" value="Type I PLP-dependent aspartate aminotransferase-like (Major domain)"/>
    <property type="match status" value="1"/>
</dbReference>
<dbReference type="InterPro" id="IPR000192">
    <property type="entry name" value="Aminotrans_V_dom"/>
</dbReference>
<dbReference type="InterPro" id="IPR022278">
    <property type="entry name" value="Pser_aminoTfrase"/>
</dbReference>
<dbReference type="HAMAP" id="MF_00160">
    <property type="entry name" value="SerC_aminotrans_5"/>
    <property type="match status" value="1"/>
</dbReference>
<dbReference type="InterPro" id="IPR015424">
    <property type="entry name" value="PyrdxlP-dep_Trfase"/>
</dbReference>
<comment type="pathway">
    <text evidence="2 11 12">Amino-acid biosynthesis; L-serine biosynthesis; L-serine from 3-phospho-D-glycerate: step 2/3.</text>
</comment>
<keyword evidence="4 11" id="KW-0032">Aminotransferase</keyword>
<evidence type="ECO:0000256" key="5">
    <source>
        <dbReference type="ARBA" id="ARBA00022605"/>
    </source>
</evidence>
<comment type="subcellular location">
    <subcellularLocation>
        <location evidence="11">Cytoplasm</location>
    </subcellularLocation>
</comment>
<evidence type="ECO:0000256" key="8">
    <source>
        <dbReference type="ARBA" id="ARBA00023299"/>
    </source>
</evidence>
<protein>
    <recommendedName>
        <fullName evidence="11">Phosphoserine aminotransferase</fullName>
        <ecNumber evidence="11">2.6.1.52</ecNumber>
    </recommendedName>
    <alternativeName>
        <fullName evidence="11">Phosphohydroxythreonine aminotransferase</fullName>
        <shortName evidence="11">PSAT</shortName>
    </alternativeName>
</protein>
<keyword evidence="6 11" id="KW-0808">Transferase</keyword>
<evidence type="ECO:0000256" key="12">
    <source>
        <dbReference type="RuleBase" id="RU004505"/>
    </source>
</evidence>
<feature type="binding site" evidence="11">
    <location>
        <position position="147"/>
    </location>
    <ligand>
        <name>pyridoxal 5'-phosphate</name>
        <dbReference type="ChEBI" id="CHEBI:597326"/>
    </ligand>
</feature>
<keyword evidence="11" id="KW-0963">Cytoplasm</keyword>
<dbReference type="Pfam" id="PF00266">
    <property type="entry name" value="Aminotran_5"/>
    <property type="match status" value="1"/>
</dbReference>
<dbReference type="CDD" id="cd00611">
    <property type="entry name" value="PSAT_like"/>
    <property type="match status" value="1"/>
</dbReference>
<feature type="binding site" evidence="11">
    <location>
        <begin position="76"/>
        <end position="77"/>
    </location>
    <ligand>
        <name>pyridoxal 5'-phosphate</name>
        <dbReference type="ChEBI" id="CHEBI:597326"/>
    </ligand>
</feature>
<evidence type="ECO:0000256" key="3">
    <source>
        <dbReference type="ARBA" id="ARBA00006904"/>
    </source>
</evidence>
<sequence length="362" mass="39715">MKQVFNFSAGPAVLPRPVLEKVQQELLNYDGTGMSIMELSHRSGPFEEVIEGAEALLRELMTIPEEYEVLFLQGGASLQFSMVPMNLLAEHGVADYIVTGSWSKKAVKEAGKLGSIHQIESPEDIPAYTKEDFSPEAAYVHITSNNTIEGTRYATYPETGGIPLVADMSSHILSEPIDVSSFGLIYAGAQKNLGPSGVTVAIVRRDLIGKAPDTCPTMLNYETYVKNGSMFNTPPTFAIYVLKLVLEWVKENGGVVGMEALNREKAGLLYSCIDESSLFSNPVPEASRSLMNIPFTTDSDERNKLFLEQAKERGFEFLKGHRSVGGMRASLYNAMPLEGVRALVDFMKEFEADQGGTSHVDH</sequence>
<dbReference type="InterPro" id="IPR015421">
    <property type="entry name" value="PyrdxlP-dep_Trfase_major"/>
</dbReference>
<dbReference type="FunFam" id="3.90.1150.10:FF:000006">
    <property type="entry name" value="Phosphoserine aminotransferase"/>
    <property type="match status" value="1"/>
</dbReference>
<evidence type="ECO:0000313" key="14">
    <source>
        <dbReference type="Proteomes" id="UP000076510"/>
    </source>
</evidence>
<feature type="binding site" evidence="11">
    <location>
        <position position="42"/>
    </location>
    <ligand>
        <name>L-glutamate</name>
        <dbReference type="ChEBI" id="CHEBI:29985"/>
    </ligand>
</feature>
<dbReference type="OrthoDB" id="9809412at2"/>
<comment type="cofactor">
    <cofactor evidence="11">
        <name>pyridoxal 5'-phosphate</name>
        <dbReference type="ChEBI" id="CHEBI:597326"/>
    </cofactor>
    <text evidence="11">Binds 1 pyridoxal phosphate per subunit.</text>
</comment>
<dbReference type="PANTHER" id="PTHR43247:SF1">
    <property type="entry name" value="PHOSPHOSERINE AMINOTRANSFERASE"/>
    <property type="match status" value="1"/>
</dbReference>
<comment type="catalytic activity">
    <reaction evidence="10 11 12">
        <text>O-phospho-L-serine + 2-oxoglutarate = 3-phosphooxypyruvate + L-glutamate</text>
        <dbReference type="Rhea" id="RHEA:14329"/>
        <dbReference type="ChEBI" id="CHEBI:16810"/>
        <dbReference type="ChEBI" id="CHEBI:18110"/>
        <dbReference type="ChEBI" id="CHEBI:29985"/>
        <dbReference type="ChEBI" id="CHEBI:57524"/>
        <dbReference type="EC" id="2.6.1.52"/>
    </reaction>
</comment>
<keyword evidence="5 11" id="KW-0028">Amino-acid biosynthesis</keyword>
<dbReference type="PANTHER" id="PTHR43247">
    <property type="entry name" value="PHOSPHOSERINE AMINOTRANSFERASE"/>
    <property type="match status" value="1"/>
</dbReference>
<keyword evidence="7 11" id="KW-0663">Pyridoxal phosphate</keyword>
<dbReference type="GO" id="GO:0004648">
    <property type="term" value="F:O-phospho-L-serine:2-oxoglutarate aminotransferase activity"/>
    <property type="evidence" value="ECO:0007669"/>
    <property type="project" value="UniProtKB-UniRule"/>
</dbReference>
<evidence type="ECO:0000256" key="4">
    <source>
        <dbReference type="ARBA" id="ARBA00022576"/>
    </source>
</evidence>
<evidence type="ECO:0000256" key="2">
    <source>
        <dbReference type="ARBA" id="ARBA00005099"/>
    </source>
</evidence>
<evidence type="ECO:0000313" key="13">
    <source>
        <dbReference type="EMBL" id="KZE52658.1"/>
    </source>
</evidence>
<evidence type="ECO:0000256" key="9">
    <source>
        <dbReference type="ARBA" id="ARBA00047630"/>
    </source>
</evidence>
<comment type="function">
    <text evidence="1 11">Catalyzes the reversible conversion of 3-phosphohydroxypyruvate to phosphoserine and of 3-hydroxy-2-oxo-4-phosphonooxybutanoate to phosphohydroxythreonine.</text>
</comment>
<dbReference type="Gene3D" id="3.90.1150.10">
    <property type="entry name" value="Aspartate Aminotransferase, domain 1"/>
    <property type="match status" value="1"/>
</dbReference>
<comment type="caution">
    <text evidence="13">The sequence shown here is derived from an EMBL/GenBank/DDBJ whole genome shotgun (WGS) entry which is preliminary data.</text>
</comment>
<dbReference type="PROSITE" id="PS00595">
    <property type="entry name" value="AA_TRANSFER_CLASS_5"/>
    <property type="match status" value="1"/>
</dbReference>
<dbReference type="GO" id="GO:0030170">
    <property type="term" value="F:pyridoxal phosphate binding"/>
    <property type="evidence" value="ECO:0007669"/>
    <property type="project" value="UniProtKB-UniRule"/>
</dbReference>
<evidence type="ECO:0000256" key="11">
    <source>
        <dbReference type="HAMAP-Rule" id="MF_00160"/>
    </source>
</evidence>
<comment type="caution">
    <text evidence="11">Lacks conserved residue(s) required for the propagation of feature annotation.</text>
</comment>
<comment type="catalytic activity">
    <reaction evidence="9 11">
        <text>4-(phosphooxy)-L-threonine + 2-oxoglutarate = (R)-3-hydroxy-2-oxo-4-phosphooxybutanoate + L-glutamate</text>
        <dbReference type="Rhea" id="RHEA:16573"/>
        <dbReference type="ChEBI" id="CHEBI:16810"/>
        <dbReference type="ChEBI" id="CHEBI:29985"/>
        <dbReference type="ChEBI" id="CHEBI:58452"/>
        <dbReference type="ChEBI" id="CHEBI:58538"/>
        <dbReference type="EC" id="2.6.1.52"/>
    </reaction>
</comment>
<dbReference type="EMBL" id="LQQY01000004">
    <property type="protein sequence ID" value="KZE52658.1"/>
    <property type="molecule type" value="Genomic_DNA"/>
</dbReference>
<keyword evidence="8 11" id="KW-0718">Serine biosynthesis</keyword>
<dbReference type="RefSeq" id="WP_048006681.1">
    <property type="nucleotide sequence ID" value="NZ_JBLGCT010000002.1"/>
</dbReference>
<reference evidence="14" key="1">
    <citation type="submission" date="2016-01" db="EMBL/GenBank/DDBJ databases">
        <title>Whole genome sequencing of Bhargavaea cecembensis T14.</title>
        <authorList>
            <person name="Hong K.W."/>
        </authorList>
    </citation>
    <scope>NUCLEOTIDE SEQUENCE [LARGE SCALE GENOMIC DNA]</scope>
    <source>
        <strain evidence="14">M19</strain>
    </source>
</reference>
<feature type="binding site" evidence="11">
    <location>
        <position position="102"/>
    </location>
    <ligand>
        <name>pyridoxal 5'-phosphate</name>
        <dbReference type="ChEBI" id="CHEBI:597326"/>
    </ligand>
</feature>
<accession>A0A0J5S648</accession>